<evidence type="ECO:0000256" key="2">
    <source>
        <dbReference type="ARBA" id="ARBA00022723"/>
    </source>
</evidence>
<keyword evidence="4" id="KW-0411">Iron-sulfur</keyword>
<protein>
    <submittedName>
        <fullName evidence="7">Thioredoxin-like protein</fullName>
    </submittedName>
</protein>
<dbReference type="PANTHER" id="PTHR10293:SF16">
    <property type="entry name" value="GLUTAREDOXIN-RELATED PROTEIN 5, MITOCHONDRIAL"/>
    <property type="match status" value="1"/>
</dbReference>
<evidence type="ECO:0000259" key="6">
    <source>
        <dbReference type="Pfam" id="PF00462"/>
    </source>
</evidence>
<proteinExistence type="predicted"/>
<comment type="caution">
    <text evidence="7">The sequence shown here is derived from an EMBL/GenBank/DDBJ whole genome shotgun (WGS) entry which is preliminary data.</text>
</comment>
<feature type="domain" description="Glutaredoxin" evidence="6">
    <location>
        <begin position="46"/>
        <end position="110"/>
    </location>
</feature>
<keyword evidence="5" id="KW-0676">Redox-active center</keyword>
<evidence type="ECO:0000256" key="1">
    <source>
        <dbReference type="ARBA" id="ARBA00022714"/>
    </source>
</evidence>
<dbReference type="Pfam" id="PF00462">
    <property type="entry name" value="Glutaredoxin"/>
    <property type="match status" value="1"/>
</dbReference>
<dbReference type="CDD" id="cd03028">
    <property type="entry name" value="GRX_PICOT_like"/>
    <property type="match status" value="1"/>
</dbReference>
<dbReference type="NCBIfam" id="TIGR00365">
    <property type="entry name" value="Grx4 family monothiol glutaredoxin"/>
    <property type="match status" value="1"/>
</dbReference>
<dbReference type="Gene3D" id="3.40.30.10">
    <property type="entry name" value="Glutaredoxin"/>
    <property type="match status" value="1"/>
</dbReference>
<dbReference type="FunFam" id="3.40.30.10:FF:000005">
    <property type="entry name" value="Glutaredoxin 5"/>
    <property type="match status" value="1"/>
</dbReference>
<organism evidence="7 8">
    <name type="scientific">Tribonema minus</name>
    <dbReference type="NCBI Taxonomy" id="303371"/>
    <lineage>
        <taxon>Eukaryota</taxon>
        <taxon>Sar</taxon>
        <taxon>Stramenopiles</taxon>
        <taxon>Ochrophyta</taxon>
        <taxon>PX clade</taxon>
        <taxon>Xanthophyceae</taxon>
        <taxon>Tribonematales</taxon>
        <taxon>Tribonemataceae</taxon>
        <taxon>Tribonema</taxon>
    </lineage>
</organism>
<sequence>MQRQHQQHAQLLHPCYSFAADDDDVVDFSGAATQERIAALVADNPILVFMKGNRMFPQCGYSGTVVQILNQLGVPYETVDVMADDRIREGVKDFSNWPTIPQLYLNGEFVGGADIVIELYQTGELLEQIEIAAAS</sequence>
<dbReference type="PANTHER" id="PTHR10293">
    <property type="entry name" value="GLUTAREDOXIN FAMILY MEMBER"/>
    <property type="match status" value="1"/>
</dbReference>
<dbReference type="OrthoDB" id="415696at2759"/>
<gene>
    <name evidence="7" type="ORF">JKP88DRAFT_168655</name>
</gene>
<dbReference type="InterPro" id="IPR002109">
    <property type="entry name" value="Glutaredoxin"/>
</dbReference>
<evidence type="ECO:0000313" key="8">
    <source>
        <dbReference type="Proteomes" id="UP000664859"/>
    </source>
</evidence>
<evidence type="ECO:0000256" key="3">
    <source>
        <dbReference type="ARBA" id="ARBA00023004"/>
    </source>
</evidence>
<dbReference type="GO" id="GO:0005759">
    <property type="term" value="C:mitochondrial matrix"/>
    <property type="evidence" value="ECO:0007669"/>
    <property type="project" value="TreeGrafter"/>
</dbReference>
<keyword evidence="2" id="KW-0479">Metal-binding</keyword>
<keyword evidence="3" id="KW-0408">Iron</keyword>
<dbReference type="GO" id="GO:0046872">
    <property type="term" value="F:metal ion binding"/>
    <property type="evidence" value="ECO:0007669"/>
    <property type="project" value="UniProtKB-KW"/>
</dbReference>
<evidence type="ECO:0000313" key="7">
    <source>
        <dbReference type="EMBL" id="KAG5178707.1"/>
    </source>
</evidence>
<dbReference type="InterPro" id="IPR004480">
    <property type="entry name" value="Monothiol_GRX-rel"/>
</dbReference>
<keyword evidence="8" id="KW-1185">Reference proteome</keyword>
<dbReference type="InterPro" id="IPR033658">
    <property type="entry name" value="GRX_PICOT-like"/>
</dbReference>
<reference evidence="7" key="1">
    <citation type="submission" date="2021-02" db="EMBL/GenBank/DDBJ databases">
        <title>First Annotated Genome of the Yellow-green Alga Tribonema minus.</title>
        <authorList>
            <person name="Mahan K.M."/>
        </authorList>
    </citation>
    <scope>NUCLEOTIDE SEQUENCE</scope>
    <source>
        <strain evidence="7">UTEX B ZZ1240</strain>
    </source>
</reference>
<accession>A0A836CAV6</accession>
<keyword evidence="1" id="KW-0001">2Fe-2S</keyword>
<dbReference type="PROSITE" id="PS51354">
    <property type="entry name" value="GLUTAREDOXIN_2"/>
    <property type="match status" value="1"/>
</dbReference>
<dbReference type="GO" id="GO:0051537">
    <property type="term" value="F:2 iron, 2 sulfur cluster binding"/>
    <property type="evidence" value="ECO:0007669"/>
    <property type="project" value="UniProtKB-KW"/>
</dbReference>
<dbReference type="Proteomes" id="UP000664859">
    <property type="component" value="Unassembled WGS sequence"/>
</dbReference>
<dbReference type="AlphaFoldDB" id="A0A836CAV6"/>
<dbReference type="EMBL" id="JAFCMP010000513">
    <property type="protein sequence ID" value="KAG5178707.1"/>
    <property type="molecule type" value="Genomic_DNA"/>
</dbReference>
<dbReference type="SUPFAM" id="SSF52833">
    <property type="entry name" value="Thioredoxin-like"/>
    <property type="match status" value="1"/>
</dbReference>
<dbReference type="InterPro" id="IPR036249">
    <property type="entry name" value="Thioredoxin-like_sf"/>
</dbReference>
<evidence type="ECO:0000256" key="4">
    <source>
        <dbReference type="ARBA" id="ARBA00023014"/>
    </source>
</evidence>
<evidence type="ECO:0000256" key="5">
    <source>
        <dbReference type="ARBA" id="ARBA00023284"/>
    </source>
</evidence>
<name>A0A836CAV6_9STRA</name>